<feature type="region of interest" description="Disordered" evidence="1">
    <location>
        <begin position="1"/>
        <end position="22"/>
    </location>
</feature>
<feature type="region of interest" description="Disordered" evidence="1">
    <location>
        <begin position="153"/>
        <end position="177"/>
    </location>
</feature>
<proteinExistence type="predicted"/>
<organism evidence="2">
    <name type="scientific">Photinus pyralis</name>
    <name type="common">Common eastern firefly</name>
    <name type="synonym">Lampyris pyralis</name>
    <dbReference type="NCBI Taxonomy" id="7054"/>
    <lineage>
        <taxon>Eukaryota</taxon>
        <taxon>Metazoa</taxon>
        <taxon>Ecdysozoa</taxon>
        <taxon>Arthropoda</taxon>
        <taxon>Hexapoda</taxon>
        <taxon>Insecta</taxon>
        <taxon>Pterygota</taxon>
        <taxon>Neoptera</taxon>
        <taxon>Endopterygota</taxon>
        <taxon>Coleoptera</taxon>
        <taxon>Polyphaga</taxon>
        <taxon>Elateriformia</taxon>
        <taxon>Elateroidea</taxon>
        <taxon>Lampyridae</taxon>
        <taxon>Lampyrinae</taxon>
        <taxon>Photinus</taxon>
    </lineage>
</organism>
<protein>
    <submittedName>
        <fullName evidence="2">Uncharacterized protein</fullName>
    </submittedName>
</protein>
<dbReference type="AlphaFoldDB" id="A0A1Y1LIY5"/>
<reference evidence="2" key="1">
    <citation type="journal article" date="2016" name="Sci. Rep.">
        <title>Molecular characterization of firefly nuptial gifts: a multi-omics approach sheds light on postcopulatory sexual selection.</title>
        <authorList>
            <person name="Al-Wathiqui N."/>
            <person name="Fallon T.R."/>
            <person name="South A."/>
            <person name="Weng J.K."/>
            <person name="Lewis S.M."/>
        </authorList>
    </citation>
    <scope>NUCLEOTIDE SEQUENCE</scope>
</reference>
<evidence type="ECO:0000313" key="2">
    <source>
        <dbReference type="EMBL" id="JAV73612.1"/>
    </source>
</evidence>
<dbReference type="EMBL" id="GEZM01054490">
    <property type="protein sequence ID" value="JAV73612.1"/>
    <property type="molecule type" value="Transcribed_RNA"/>
</dbReference>
<evidence type="ECO:0000256" key="1">
    <source>
        <dbReference type="SAM" id="MobiDB-lite"/>
    </source>
</evidence>
<name>A0A1Y1LIY5_PHOPY</name>
<sequence length="197" mass="22604">MEGQSVRDRSSQAAEPHYEHHLPRYLMLAESVDEKSERENVAGATNQAKDYAPDDQRRFHAVLEAEQRQPEVGEHACLRNEGERSQGLLHCYLRYGGEIEMGIVGHDDSAKQNRHNAGQVNAFGEYVGGVRKHQHHAEFQGRIFTQVDVLQQQSTNEREHHANTGRSKKHKTETINTLHYRRPGRSHRTIRLQNGRS</sequence>
<accession>A0A1Y1LIY5</accession>